<reference evidence="1" key="1">
    <citation type="submission" date="2022-08" db="EMBL/GenBank/DDBJ databases">
        <title>Whole genome sequencing of non-tuberculosis mycobacteria type-strains.</title>
        <authorList>
            <person name="Igarashi Y."/>
            <person name="Osugi A."/>
            <person name="Mitarai S."/>
        </authorList>
    </citation>
    <scope>NUCLEOTIDE SEQUENCE</scope>
    <source>
        <strain evidence="1">ATCC 19423</strain>
    </source>
</reference>
<name>A0ABY3VAP3_MYCUL</name>
<proteinExistence type="predicted"/>
<accession>A0ABY3VAP3</accession>
<gene>
    <name evidence="1" type="ORF">MJO63_10200</name>
</gene>
<dbReference type="RefSeq" id="WP_020725202.1">
    <property type="nucleotide sequence ID" value="NZ_CP092429.2"/>
</dbReference>
<dbReference type="EMBL" id="CP092429">
    <property type="protein sequence ID" value="ULP53382.1"/>
    <property type="molecule type" value="Genomic_DNA"/>
</dbReference>
<keyword evidence="2" id="KW-1185">Reference proteome</keyword>
<evidence type="ECO:0000313" key="1">
    <source>
        <dbReference type="EMBL" id="ULP53382.1"/>
    </source>
</evidence>
<dbReference type="Proteomes" id="UP001055253">
    <property type="component" value="Chromosome"/>
</dbReference>
<sequence length="50" mass="5637">MPAADPFDSQQWDREHLLTALRGMIAAQLIVGKRHARQLPQPTTNTDPDQ</sequence>
<organism evidence="1 2">
    <name type="scientific">Mycobacterium ulcerans</name>
    <dbReference type="NCBI Taxonomy" id="1809"/>
    <lineage>
        <taxon>Bacteria</taxon>
        <taxon>Bacillati</taxon>
        <taxon>Actinomycetota</taxon>
        <taxon>Actinomycetes</taxon>
        <taxon>Mycobacteriales</taxon>
        <taxon>Mycobacteriaceae</taxon>
        <taxon>Mycobacterium</taxon>
        <taxon>Mycobacterium ulcerans group</taxon>
    </lineage>
</organism>
<evidence type="ECO:0000313" key="2">
    <source>
        <dbReference type="Proteomes" id="UP001055253"/>
    </source>
</evidence>
<protein>
    <submittedName>
        <fullName evidence="1">Uncharacterized protein</fullName>
    </submittedName>
</protein>